<dbReference type="GO" id="GO:0015095">
    <property type="term" value="F:magnesium ion transmembrane transporter activity"/>
    <property type="evidence" value="ECO:0007669"/>
    <property type="project" value="UniProtKB-UniRule"/>
</dbReference>
<keyword evidence="9" id="KW-1003">Cell membrane</keyword>
<dbReference type="InterPro" id="IPR006668">
    <property type="entry name" value="Mg_transptr_MgtE_intracell_dom"/>
</dbReference>
<keyword evidence="3 9" id="KW-0813">Transport</keyword>
<dbReference type="NCBIfam" id="TIGR00400">
    <property type="entry name" value="mgtE"/>
    <property type="match status" value="1"/>
</dbReference>
<dbReference type="InterPro" id="IPR006667">
    <property type="entry name" value="SLC41_membr_dom"/>
</dbReference>
<protein>
    <recommendedName>
        <fullName evidence="9">Magnesium transporter MgtE</fullName>
    </recommendedName>
</protein>
<accession>A0A6H1UFD7</accession>
<dbReference type="AlphaFoldDB" id="A0A6H1UFD7"/>
<evidence type="ECO:0000256" key="1">
    <source>
        <dbReference type="ARBA" id="ARBA00004141"/>
    </source>
</evidence>
<dbReference type="SMART" id="SM00924">
    <property type="entry name" value="MgtE_N"/>
    <property type="match status" value="1"/>
</dbReference>
<dbReference type="InterPro" id="IPR036739">
    <property type="entry name" value="SLC41_membr_dom_sf"/>
</dbReference>
<dbReference type="Pfam" id="PF01769">
    <property type="entry name" value="MgtE"/>
    <property type="match status" value="1"/>
</dbReference>
<dbReference type="Pfam" id="PF03448">
    <property type="entry name" value="MgtE_N"/>
    <property type="match status" value="1"/>
</dbReference>
<reference evidence="11 12" key="1">
    <citation type="submission" date="2020-04" db="EMBL/GenBank/DDBJ databases">
        <title>Ferrimonas sp. S7 isolated from sea water.</title>
        <authorList>
            <person name="Bae S.S."/>
            <person name="Baek K."/>
        </authorList>
    </citation>
    <scope>NUCLEOTIDE SEQUENCE [LARGE SCALE GENOMIC DNA]</scope>
    <source>
        <strain evidence="11 12">S7</strain>
    </source>
</reference>
<evidence type="ECO:0000256" key="2">
    <source>
        <dbReference type="ARBA" id="ARBA00009749"/>
    </source>
</evidence>
<keyword evidence="9" id="KW-0479">Metal-binding</keyword>
<dbReference type="KEGG" id="fes:HER31_13465"/>
<evidence type="ECO:0000259" key="10">
    <source>
        <dbReference type="PROSITE" id="PS51371"/>
    </source>
</evidence>
<evidence type="ECO:0000256" key="6">
    <source>
        <dbReference type="ARBA" id="ARBA00022989"/>
    </source>
</evidence>
<comment type="function">
    <text evidence="9">Acts as a magnesium transporter.</text>
</comment>
<feature type="transmembrane region" description="Helical" evidence="9">
    <location>
        <begin position="284"/>
        <end position="304"/>
    </location>
</feature>
<feature type="transmembrane region" description="Helical" evidence="9">
    <location>
        <begin position="316"/>
        <end position="337"/>
    </location>
</feature>
<gene>
    <name evidence="11" type="primary">mgtE</name>
    <name evidence="11" type="ORF">HER31_13465</name>
</gene>
<evidence type="ECO:0000256" key="8">
    <source>
        <dbReference type="PROSITE-ProRule" id="PRU00703"/>
    </source>
</evidence>
<sequence length="450" mass="48786">MQKEQLFATLSEALAASDKRAIRAELEHMHAADFALAVDEFDAPLAAKLLDLLSLPDHADVFGYLDPQNQADIAESMPRNELAALFSQMESDERADLFNQLSKEQQQALLPGLAQAEREDVRKLASYPEKTAGAMMSSDYATLRSHWTVRKALQRLRLEAPDKETIYQTYVIDGDRHLVGTISLRELILSNPERLVSDIMLTEVLFVRVDEDQEDVSEKIRHYDLLALPVLDTAERLVGICTYDDAMDAVVEEATEDAQKSGSVAALDSTMDKVGKWELYRKRIGWLILLVFGSLLSGAGIAHYEAVIESHVALVFFMPLLVGSGGNAGSQAAALMVRALATGEVELKDWLGVLGREVLVAGGLGLTMGAVVASLGWFRGGPEIALVVTMAMICVVMAGSLIGLSLPFLLSRINLDPATASGPLVTTIVDATGMVIYLGFASFVLGLPIP</sequence>
<dbReference type="RefSeq" id="WP_168661166.1">
    <property type="nucleotide sequence ID" value="NZ_CP051180.1"/>
</dbReference>
<dbReference type="PANTHER" id="PTHR43773">
    <property type="entry name" value="MAGNESIUM TRANSPORTER MGTE"/>
    <property type="match status" value="1"/>
</dbReference>
<feature type="domain" description="CBS" evidence="10">
    <location>
        <begin position="136"/>
        <end position="199"/>
    </location>
</feature>
<comment type="similarity">
    <text evidence="2 9">Belongs to the SLC41A transporter family.</text>
</comment>
<keyword evidence="5 9" id="KW-0460">Magnesium</keyword>
<evidence type="ECO:0000256" key="9">
    <source>
        <dbReference type="RuleBase" id="RU362011"/>
    </source>
</evidence>
<dbReference type="InterPro" id="IPR006669">
    <property type="entry name" value="MgtE_transporter"/>
</dbReference>
<dbReference type="EMBL" id="CP051180">
    <property type="protein sequence ID" value="QIZ77815.1"/>
    <property type="molecule type" value="Genomic_DNA"/>
</dbReference>
<keyword evidence="4 9" id="KW-0812">Transmembrane</keyword>
<dbReference type="GO" id="GO:0046872">
    <property type="term" value="F:metal ion binding"/>
    <property type="evidence" value="ECO:0007669"/>
    <property type="project" value="UniProtKB-KW"/>
</dbReference>
<keyword evidence="6 9" id="KW-1133">Transmembrane helix</keyword>
<feature type="transmembrane region" description="Helical" evidence="9">
    <location>
        <begin position="358"/>
        <end position="378"/>
    </location>
</feature>
<evidence type="ECO:0000256" key="4">
    <source>
        <dbReference type="ARBA" id="ARBA00022692"/>
    </source>
</evidence>
<evidence type="ECO:0000313" key="12">
    <source>
        <dbReference type="Proteomes" id="UP000501602"/>
    </source>
</evidence>
<dbReference type="PROSITE" id="PS51371">
    <property type="entry name" value="CBS"/>
    <property type="match status" value="2"/>
</dbReference>
<feature type="domain" description="CBS" evidence="10">
    <location>
        <begin position="200"/>
        <end position="256"/>
    </location>
</feature>
<dbReference type="CDD" id="cd04606">
    <property type="entry name" value="CBS_pair_Mg_transporter"/>
    <property type="match status" value="1"/>
</dbReference>
<comment type="subcellular location">
    <subcellularLocation>
        <location evidence="9">Cell membrane</location>
        <topology evidence="9">Multi-pass membrane protein</topology>
    </subcellularLocation>
    <subcellularLocation>
        <location evidence="1">Membrane</location>
        <topology evidence="1">Multi-pass membrane protein</topology>
    </subcellularLocation>
</comment>
<feature type="transmembrane region" description="Helical" evidence="9">
    <location>
        <begin position="422"/>
        <end position="447"/>
    </location>
</feature>
<evidence type="ECO:0000256" key="5">
    <source>
        <dbReference type="ARBA" id="ARBA00022842"/>
    </source>
</evidence>
<dbReference type="InterPro" id="IPR000644">
    <property type="entry name" value="CBS_dom"/>
</dbReference>
<evidence type="ECO:0000256" key="7">
    <source>
        <dbReference type="ARBA" id="ARBA00023136"/>
    </source>
</evidence>
<keyword evidence="8" id="KW-0129">CBS domain</keyword>
<name>A0A6H1UFD7_9GAMM</name>
<dbReference type="Gene3D" id="1.10.357.20">
    <property type="entry name" value="SLC41 divalent cation transporters, integral membrane domain"/>
    <property type="match status" value="1"/>
</dbReference>
<dbReference type="SUPFAM" id="SSF158791">
    <property type="entry name" value="MgtE N-terminal domain-like"/>
    <property type="match status" value="1"/>
</dbReference>
<dbReference type="GO" id="GO:0005886">
    <property type="term" value="C:plasma membrane"/>
    <property type="evidence" value="ECO:0007669"/>
    <property type="project" value="UniProtKB-SubCell"/>
</dbReference>
<dbReference type="SUPFAM" id="SSF161093">
    <property type="entry name" value="MgtE membrane domain-like"/>
    <property type="match status" value="1"/>
</dbReference>
<comment type="subunit">
    <text evidence="9">Homodimer.</text>
</comment>
<evidence type="ECO:0000313" key="11">
    <source>
        <dbReference type="EMBL" id="QIZ77815.1"/>
    </source>
</evidence>
<organism evidence="11 12">
    <name type="scientific">Ferrimonas lipolytica</name>
    <dbReference type="NCBI Taxonomy" id="2724191"/>
    <lineage>
        <taxon>Bacteria</taxon>
        <taxon>Pseudomonadati</taxon>
        <taxon>Pseudomonadota</taxon>
        <taxon>Gammaproteobacteria</taxon>
        <taxon>Alteromonadales</taxon>
        <taxon>Ferrimonadaceae</taxon>
        <taxon>Ferrimonas</taxon>
    </lineage>
</organism>
<dbReference type="InterPro" id="IPR038076">
    <property type="entry name" value="MgtE_N_sf"/>
</dbReference>
<dbReference type="SMART" id="SM00116">
    <property type="entry name" value="CBS"/>
    <property type="match status" value="2"/>
</dbReference>
<proteinExistence type="inferred from homology"/>
<dbReference type="Gene3D" id="3.10.580.10">
    <property type="entry name" value="CBS-domain"/>
    <property type="match status" value="1"/>
</dbReference>
<feature type="transmembrane region" description="Helical" evidence="9">
    <location>
        <begin position="384"/>
        <end position="410"/>
    </location>
</feature>
<dbReference type="Pfam" id="PF00571">
    <property type="entry name" value="CBS"/>
    <property type="match status" value="2"/>
</dbReference>
<dbReference type="Gene3D" id="1.25.60.10">
    <property type="entry name" value="MgtE N-terminal domain-like"/>
    <property type="match status" value="1"/>
</dbReference>
<dbReference type="PANTHER" id="PTHR43773:SF1">
    <property type="entry name" value="MAGNESIUM TRANSPORTER MGTE"/>
    <property type="match status" value="1"/>
</dbReference>
<dbReference type="InterPro" id="IPR046342">
    <property type="entry name" value="CBS_dom_sf"/>
</dbReference>
<keyword evidence="7 9" id="KW-0472">Membrane</keyword>
<dbReference type="Proteomes" id="UP000501602">
    <property type="component" value="Chromosome"/>
</dbReference>
<evidence type="ECO:0000256" key="3">
    <source>
        <dbReference type="ARBA" id="ARBA00022448"/>
    </source>
</evidence>
<dbReference type="SUPFAM" id="SSF54631">
    <property type="entry name" value="CBS-domain pair"/>
    <property type="match status" value="1"/>
</dbReference>
<keyword evidence="12" id="KW-1185">Reference proteome</keyword>